<sequence length="61" mass="6504">MTDIAWCAGCGHSLVPILSENGRARPSCFWCEGVDARTTEMAKWADSPAGKPDRAAPHAFG</sequence>
<protein>
    <submittedName>
        <fullName evidence="1">Uncharacterized protein</fullName>
    </submittedName>
</protein>
<gene>
    <name evidence="1" type="ORF">GA0061098_100213</name>
</gene>
<name>A0A1C3UJ11_9BRAD</name>
<proteinExistence type="predicted"/>
<evidence type="ECO:0000313" key="2">
    <source>
        <dbReference type="Proteomes" id="UP000199184"/>
    </source>
</evidence>
<organism evidence="1 2">
    <name type="scientific">Bradyrhizobium shewense</name>
    <dbReference type="NCBI Taxonomy" id="1761772"/>
    <lineage>
        <taxon>Bacteria</taxon>
        <taxon>Pseudomonadati</taxon>
        <taxon>Pseudomonadota</taxon>
        <taxon>Alphaproteobacteria</taxon>
        <taxon>Hyphomicrobiales</taxon>
        <taxon>Nitrobacteraceae</taxon>
        <taxon>Bradyrhizobium</taxon>
    </lineage>
</organism>
<accession>A0A1C3UJ11</accession>
<dbReference type="EMBL" id="FMAI01000002">
    <property type="protein sequence ID" value="SCB15419.1"/>
    <property type="molecule type" value="Genomic_DNA"/>
</dbReference>
<evidence type="ECO:0000313" key="1">
    <source>
        <dbReference type="EMBL" id="SCB15419.1"/>
    </source>
</evidence>
<keyword evidence="2" id="KW-1185">Reference proteome</keyword>
<dbReference type="AlphaFoldDB" id="A0A1C3UJ11"/>
<reference evidence="2" key="1">
    <citation type="submission" date="2016-08" db="EMBL/GenBank/DDBJ databases">
        <authorList>
            <person name="Varghese N."/>
            <person name="Submissions Spin"/>
        </authorList>
    </citation>
    <scope>NUCLEOTIDE SEQUENCE [LARGE SCALE GENOMIC DNA]</scope>
    <source>
        <strain evidence="2">ERR11</strain>
    </source>
</reference>
<dbReference type="RefSeq" id="WP_091953987.1">
    <property type="nucleotide sequence ID" value="NZ_FMAI01000002.1"/>
</dbReference>
<dbReference type="Proteomes" id="UP000199184">
    <property type="component" value="Unassembled WGS sequence"/>
</dbReference>